<gene>
    <name evidence="2" type="ORF">GQF01_20970</name>
</gene>
<dbReference type="RefSeq" id="WP_161408675.1">
    <property type="nucleotide sequence ID" value="NZ_WTUZ01000022.1"/>
</dbReference>
<evidence type="ECO:0000313" key="2">
    <source>
        <dbReference type="EMBL" id="MZQ84582.1"/>
    </source>
</evidence>
<sequence length="159" mass="16911">MITLAWSLVILLFVVGMVGAVYPVLPGVLAIYAAFFLYGWLVSFEPFGWVFWTTQTLIVIIIMVADYAVSAMGVKKFGGSKAAVIGSTIGLIIGPFVIPAFGLIIGPFLGAVIGEIIIGTKWQKAISAGIGSVIGFFASSAVKIVLQLAMIALFFIWVF</sequence>
<dbReference type="AlphaFoldDB" id="A0A6L8V4P7"/>
<keyword evidence="3" id="KW-1185">Reference proteome</keyword>
<comment type="caution">
    <text evidence="2">The sequence shown here is derived from an EMBL/GenBank/DDBJ whole genome shotgun (WGS) entry which is preliminary data.</text>
</comment>
<reference evidence="2 3" key="1">
    <citation type="submission" date="2019-12" db="EMBL/GenBank/DDBJ databases">
        <title>Paenibacillus sp. nov. sp. isolated from soil.</title>
        <authorList>
            <person name="Kim J."/>
            <person name="Jeong S.E."/>
            <person name="Jung H.S."/>
            <person name="Jeon C.O."/>
        </authorList>
    </citation>
    <scope>NUCLEOTIDE SEQUENCE [LARGE SCALE GENOMIC DNA]</scope>
    <source>
        <strain evidence="2 3">5J-6</strain>
    </source>
</reference>
<feature type="transmembrane region" description="Helical" evidence="1">
    <location>
        <begin position="81"/>
        <end position="98"/>
    </location>
</feature>
<name>A0A6L8V4P7_9BACL</name>
<evidence type="ECO:0000256" key="1">
    <source>
        <dbReference type="SAM" id="Phobius"/>
    </source>
</evidence>
<keyword evidence="1" id="KW-0812">Transmembrane</keyword>
<keyword evidence="1" id="KW-1133">Transmembrane helix</keyword>
<feature type="transmembrane region" description="Helical" evidence="1">
    <location>
        <begin position="49"/>
        <end position="69"/>
    </location>
</feature>
<accession>A0A6L8V4P7</accession>
<evidence type="ECO:0000313" key="3">
    <source>
        <dbReference type="Proteomes" id="UP000481087"/>
    </source>
</evidence>
<feature type="transmembrane region" description="Helical" evidence="1">
    <location>
        <begin position="134"/>
        <end position="158"/>
    </location>
</feature>
<organism evidence="2 3">
    <name type="scientific">Paenibacillus silvestris</name>
    <dbReference type="NCBI Taxonomy" id="2606219"/>
    <lineage>
        <taxon>Bacteria</taxon>
        <taxon>Bacillati</taxon>
        <taxon>Bacillota</taxon>
        <taxon>Bacilli</taxon>
        <taxon>Bacillales</taxon>
        <taxon>Paenibacillaceae</taxon>
        <taxon>Paenibacillus</taxon>
    </lineage>
</organism>
<proteinExistence type="predicted"/>
<keyword evidence="1" id="KW-0472">Membrane</keyword>
<dbReference type="PANTHER" id="PTHR39165:SF1">
    <property type="entry name" value="DUF456 DOMAIN-CONTAINING PROTEIN"/>
    <property type="match status" value="1"/>
</dbReference>
<dbReference type="EMBL" id="WTUZ01000022">
    <property type="protein sequence ID" value="MZQ84582.1"/>
    <property type="molecule type" value="Genomic_DNA"/>
</dbReference>
<dbReference type="PANTHER" id="PTHR39165">
    <property type="entry name" value="IG HYPOTHETICAL 17883"/>
    <property type="match status" value="1"/>
</dbReference>
<dbReference type="Proteomes" id="UP000481087">
    <property type="component" value="Unassembled WGS sequence"/>
</dbReference>
<dbReference type="Pfam" id="PF04306">
    <property type="entry name" value="DUF456"/>
    <property type="match status" value="1"/>
</dbReference>
<protein>
    <submittedName>
        <fullName evidence="2">DUF456 family protein</fullName>
    </submittedName>
</protein>
<dbReference type="InterPro" id="IPR007403">
    <property type="entry name" value="DUF456"/>
</dbReference>